<reference evidence="3 4" key="1">
    <citation type="submission" date="2022-10" db="EMBL/GenBank/DDBJ databases">
        <title>High-quality genome sequences of two octocoral-associated bacteria, Endozoicomonas euniceicola EF212 and Endozoicomonas gorgoniicola PS125.</title>
        <authorList>
            <person name="Chiou Y.-J."/>
            <person name="Chen Y.-H."/>
        </authorList>
    </citation>
    <scope>NUCLEOTIDE SEQUENCE [LARGE SCALE GENOMIC DNA]</scope>
    <source>
        <strain evidence="3 4">PS125</strain>
    </source>
</reference>
<accession>A0ABT3MPQ1</accession>
<gene>
    <name evidence="3" type="ORF">NX722_01565</name>
</gene>
<dbReference type="Proteomes" id="UP001209854">
    <property type="component" value="Unassembled WGS sequence"/>
</dbReference>
<keyword evidence="2" id="KW-1133">Transmembrane helix</keyword>
<keyword evidence="2" id="KW-0472">Membrane</keyword>
<feature type="transmembrane region" description="Helical" evidence="2">
    <location>
        <begin position="143"/>
        <end position="164"/>
    </location>
</feature>
<evidence type="ECO:0000313" key="4">
    <source>
        <dbReference type="Proteomes" id="UP001209854"/>
    </source>
</evidence>
<keyword evidence="2" id="KW-0812">Transmembrane</keyword>
<protein>
    <submittedName>
        <fullName evidence="3">Uncharacterized protein</fullName>
    </submittedName>
</protein>
<sequence length="188" mass="19114">MHSTQFLNHPTIGTFGVGQSDTTLHSDEPRGAGTLNGMGVTEENGHKYLSRMAADQTKPPKTSIMSRIARPFKVAGSYMKSTIVNSTRYAANITEKLGKFVGASAILGALCPITVPLALAAVFLPGSQAGRQLGSIVSPAESLAGSAGYIVGGVAGAAVGLALTPLAGMIGLVRGAVSHIPASRSAKI</sequence>
<feature type="region of interest" description="Disordered" evidence="1">
    <location>
        <begin position="17"/>
        <end position="37"/>
    </location>
</feature>
<keyword evidence="4" id="KW-1185">Reference proteome</keyword>
<name>A0ABT3MPQ1_9GAMM</name>
<feature type="transmembrane region" description="Helical" evidence="2">
    <location>
        <begin position="100"/>
        <end position="123"/>
    </location>
</feature>
<evidence type="ECO:0000313" key="3">
    <source>
        <dbReference type="EMBL" id="MCW7551349.1"/>
    </source>
</evidence>
<proteinExistence type="predicted"/>
<dbReference type="RefSeq" id="WP_262566409.1">
    <property type="nucleotide sequence ID" value="NZ_JAPFCC010000001.1"/>
</dbReference>
<organism evidence="3 4">
    <name type="scientific">Endozoicomonas gorgoniicola</name>
    <dbReference type="NCBI Taxonomy" id="1234144"/>
    <lineage>
        <taxon>Bacteria</taxon>
        <taxon>Pseudomonadati</taxon>
        <taxon>Pseudomonadota</taxon>
        <taxon>Gammaproteobacteria</taxon>
        <taxon>Oceanospirillales</taxon>
        <taxon>Endozoicomonadaceae</taxon>
        <taxon>Endozoicomonas</taxon>
    </lineage>
</organism>
<evidence type="ECO:0000256" key="1">
    <source>
        <dbReference type="SAM" id="MobiDB-lite"/>
    </source>
</evidence>
<evidence type="ECO:0000256" key="2">
    <source>
        <dbReference type="SAM" id="Phobius"/>
    </source>
</evidence>
<comment type="caution">
    <text evidence="3">The sequence shown here is derived from an EMBL/GenBank/DDBJ whole genome shotgun (WGS) entry which is preliminary data.</text>
</comment>
<dbReference type="EMBL" id="JAPFCC010000001">
    <property type="protein sequence ID" value="MCW7551349.1"/>
    <property type="molecule type" value="Genomic_DNA"/>
</dbReference>